<organism evidence="2 3">
    <name type="scientific">Aspergillus homomorphus (strain CBS 101889)</name>
    <dbReference type="NCBI Taxonomy" id="1450537"/>
    <lineage>
        <taxon>Eukaryota</taxon>
        <taxon>Fungi</taxon>
        <taxon>Dikarya</taxon>
        <taxon>Ascomycota</taxon>
        <taxon>Pezizomycotina</taxon>
        <taxon>Eurotiomycetes</taxon>
        <taxon>Eurotiomycetidae</taxon>
        <taxon>Eurotiales</taxon>
        <taxon>Aspergillaceae</taxon>
        <taxon>Aspergillus</taxon>
        <taxon>Aspergillus subgen. Circumdati</taxon>
    </lineage>
</organism>
<keyword evidence="3" id="KW-1185">Reference proteome</keyword>
<evidence type="ECO:0000313" key="2">
    <source>
        <dbReference type="EMBL" id="RAL09146.1"/>
    </source>
</evidence>
<dbReference type="RefSeq" id="XP_025548300.1">
    <property type="nucleotide sequence ID" value="XM_025690418.1"/>
</dbReference>
<feature type="compositionally biased region" description="Basic and acidic residues" evidence="1">
    <location>
        <begin position="102"/>
        <end position="111"/>
    </location>
</feature>
<sequence>MTDSCQRVEHHQPSFCWQLLRTGWSIGETMRLLTCSILWTNWVQRGQQRMQHRFVHIVFDVIDGSCVLLLPFPSSNPARFISDLEPLFLCWGTKCTPHRTRKDGTMRHSRESPSLASSGGDGMGCPTRRIELLLGVSHVCKRGIDAELAW</sequence>
<reference evidence="2 3" key="1">
    <citation type="submission" date="2018-02" db="EMBL/GenBank/DDBJ databases">
        <title>The genomes of Aspergillus section Nigri reveals drivers in fungal speciation.</title>
        <authorList>
            <consortium name="DOE Joint Genome Institute"/>
            <person name="Vesth T.C."/>
            <person name="Nybo J."/>
            <person name="Theobald S."/>
            <person name="Brandl J."/>
            <person name="Frisvad J.C."/>
            <person name="Nielsen K.F."/>
            <person name="Lyhne E.K."/>
            <person name="Kogle M.E."/>
            <person name="Kuo A."/>
            <person name="Riley R."/>
            <person name="Clum A."/>
            <person name="Nolan M."/>
            <person name="Lipzen A."/>
            <person name="Salamov A."/>
            <person name="Henrissat B."/>
            <person name="Wiebenga A."/>
            <person name="De vries R.P."/>
            <person name="Grigoriev I.V."/>
            <person name="Mortensen U.H."/>
            <person name="Andersen M.R."/>
            <person name="Baker S.E."/>
        </authorList>
    </citation>
    <scope>NUCLEOTIDE SEQUENCE [LARGE SCALE GENOMIC DNA]</scope>
    <source>
        <strain evidence="2 3">CBS 101889</strain>
    </source>
</reference>
<dbReference type="VEuPathDB" id="FungiDB:BO97DRAFT_185264"/>
<dbReference type="GeneID" id="37194707"/>
<proteinExistence type="predicted"/>
<name>A0A395HNF1_ASPHC</name>
<evidence type="ECO:0000313" key="3">
    <source>
        <dbReference type="Proteomes" id="UP000248961"/>
    </source>
</evidence>
<dbReference type="Proteomes" id="UP000248961">
    <property type="component" value="Unassembled WGS sequence"/>
</dbReference>
<accession>A0A395HNF1</accession>
<dbReference type="AlphaFoldDB" id="A0A395HNF1"/>
<gene>
    <name evidence="2" type="ORF">BO97DRAFT_185264</name>
</gene>
<evidence type="ECO:0000256" key="1">
    <source>
        <dbReference type="SAM" id="MobiDB-lite"/>
    </source>
</evidence>
<protein>
    <submittedName>
        <fullName evidence="2">Uncharacterized protein</fullName>
    </submittedName>
</protein>
<dbReference type="EMBL" id="KZ824306">
    <property type="protein sequence ID" value="RAL09146.1"/>
    <property type="molecule type" value="Genomic_DNA"/>
</dbReference>
<feature type="region of interest" description="Disordered" evidence="1">
    <location>
        <begin position="99"/>
        <end position="122"/>
    </location>
</feature>